<dbReference type="EMBL" id="JABWGO010000024">
    <property type="protein sequence ID" value="NUW46999.1"/>
    <property type="molecule type" value="Genomic_DNA"/>
</dbReference>
<comment type="caution">
    <text evidence="2">The sequence shown here is derived from an EMBL/GenBank/DDBJ whole genome shotgun (WGS) entry which is preliminary data.</text>
</comment>
<evidence type="ECO:0000313" key="3">
    <source>
        <dbReference type="Proteomes" id="UP000546126"/>
    </source>
</evidence>
<feature type="transmembrane region" description="Helical" evidence="1">
    <location>
        <begin position="74"/>
        <end position="94"/>
    </location>
</feature>
<proteinExistence type="predicted"/>
<feature type="transmembrane region" description="Helical" evidence="1">
    <location>
        <begin position="48"/>
        <end position="68"/>
    </location>
</feature>
<dbReference type="Proteomes" id="UP000546126">
    <property type="component" value="Unassembled WGS sequence"/>
</dbReference>
<accession>A0A7Y6MHH9</accession>
<evidence type="ECO:0000313" key="2">
    <source>
        <dbReference type="EMBL" id="NUW46999.1"/>
    </source>
</evidence>
<evidence type="ECO:0000256" key="1">
    <source>
        <dbReference type="SAM" id="Phobius"/>
    </source>
</evidence>
<feature type="transmembrane region" description="Helical" evidence="1">
    <location>
        <begin position="17"/>
        <end position="41"/>
    </location>
</feature>
<keyword evidence="1" id="KW-0472">Membrane</keyword>
<dbReference type="AlphaFoldDB" id="A0A7Y6MHH9"/>
<keyword evidence="1" id="KW-1133">Transmembrane helix</keyword>
<name>A0A7Y6MHH9_9ACTN</name>
<gene>
    <name evidence="2" type="ORF">HT134_43900</name>
</gene>
<organism evidence="2 3">
    <name type="scientific">Nonomuraea rhodomycinica</name>
    <dbReference type="NCBI Taxonomy" id="1712872"/>
    <lineage>
        <taxon>Bacteria</taxon>
        <taxon>Bacillati</taxon>
        <taxon>Actinomycetota</taxon>
        <taxon>Actinomycetes</taxon>
        <taxon>Streptosporangiales</taxon>
        <taxon>Streptosporangiaceae</taxon>
        <taxon>Nonomuraea</taxon>
    </lineage>
</organism>
<keyword evidence="3" id="KW-1185">Reference proteome</keyword>
<reference evidence="2 3" key="1">
    <citation type="submission" date="2020-06" db="EMBL/GenBank/DDBJ databases">
        <authorList>
            <person name="Chanama M."/>
        </authorList>
    </citation>
    <scope>NUCLEOTIDE SEQUENCE [LARGE SCALE GENOMIC DNA]</scope>
    <source>
        <strain evidence="2 3">TBRC6557</strain>
    </source>
</reference>
<dbReference type="RefSeq" id="WP_175606439.1">
    <property type="nucleotide sequence ID" value="NZ_JABWGO010000024.1"/>
</dbReference>
<protein>
    <submittedName>
        <fullName evidence="2">Uncharacterized protein</fullName>
    </submittedName>
</protein>
<keyword evidence="1" id="KW-0812">Transmembrane</keyword>
<sequence>MDPDASPGPDAAPPTPAAQAGCACLCMVVIAAVVFFGIIAVATEPENAGGIFLLLAACSGLLAALAAATGHKEAAWLSGFAGLGLLAVSMAAFFGS</sequence>